<dbReference type="GO" id="GO:0008654">
    <property type="term" value="P:phospholipid biosynthetic process"/>
    <property type="evidence" value="ECO:0007669"/>
    <property type="project" value="UniProtKB-UniRule"/>
</dbReference>
<comment type="pathway">
    <text evidence="10">Lipid metabolism; phospholipid metabolism.</text>
</comment>
<keyword evidence="5 10" id="KW-1133">Transmembrane helix</keyword>
<keyword evidence="6 10" id="KW-0443">Lipid metabolism</keyword>
<evidence type="ECO:0000256" key="2">
    <source>
        <dbReference type="ARBA" id="ARBA00022516"/>
    </source>
</evidence>
<comment type="catalytic activity">
    <reaction evidence="10">
        <text>an acyl phosphate + sn-glycerol 3-phosphate = a 1-acyl-sn-glycero-3-phosphate + phosphate</text>
        <dbReference type="Rhea" id="RHEA:34075"/>
        <dbReference type="ChEBI" id="CHEBI:43474"/>
        <dbReference type="ChEBI" id="CHEBI:57597"/>
        <dbReference type="ChEBI" id="CHEBI:57970"/>
        <dbReference type="ChEBI" id="CHEBI:59918"/>
        <dbReference type="EC" id="2.3.1.275"/>
    </reaction>
</comment>
<dbReference type="AlphaFoldDB" id="A0A511BKP2"/>
<protein>
    <recommendedName>
        <fullName evidence="10">Glycerol-3-phosphate acyltransferase</fullName>
    </recommendedName>
    <alternativeName>
        <fullName evidence="10">Acyl-PO4 G3P acyltransferase</fullName>
    </alternativeName>
    <alternativeName>
        <fullName evidence="10">Acyl-phosphate--glycerol-3-phosphate acyltransferase</fullName>
    </alternativeName>
    <alternativeName>
        <fullName evidence="10">G3P acyltransferase</fullName>
        <shortName evidence="10">GPAT</shortName>
        <ecNumber evidence="10">2.3.1.275</ecNumber>
    </alternativeName>
    <alternativeName>
        <fullName evidence="10">Lysophosphatidic acid synthase</fullName>
        <shortName evidence="10">LPA synthase</shortName>
    </alternativeName>
</protein>
<dbReference type="EC" id="2.3.1.275" evidence="10"/>
<dbReference type="HAMAP" id="MF_01043">
    <property type="entry name" value="PlsY"/>
    <property type="match status" value="1"/>
</dbReference>
<evidence type="ECO:0000313" key="12">
    <source>
        <dbReference type="Proteomes" id="UP000321405"/>
    </source>
</evidence>
<sequence length="216" mass="22384">MITIPHSGPILLCAGIAYLLGSIPFGLLLSHIGGAGDIRKIGSGNIGATNVLRTGRKGLAAATLLLDGLKGALAVLIVPLLLEGNVRTGMAVAAVCVVLGHCFPVWLGFRGGKGVATGLGALFALCWPVGIACCLVWLAVAKLSHISSAGALAAFIVAPFLMPPLSEQPVHSPLPVATLLLTLIILLRHTGNIRRLLTGRESRIRIDPPPQDKQEI</sequence>
<evidence type="ECO:0000256" key="10">
    <source>
        <dbReference type="HAMAP-Rule" id="MF_01043"/>
    </source>
</evidence>
<evidence type="ECO:0000313" key="11">
    <source>
        <dbReference type="EMBL" id="GEL00917.1"/>
    </source>
</evidence>
<name>A0A511BKP2_9PROT</name>
<keyword evidence="7 10" id="KW-0472">Membrane</keyword>
<comment type="caution">
    <text evidence="11">The sequence shown here is derived from an EMBL/GenBank/DDBJ whole genome shotgun (WGS) entry which is preliminary data.</text>
</comment>
<keyword evidence="1 10" id="KW-1003">Cell membrane</keyword>
<dbReference type="Proteomes" id="UP000321405">
    <property type="component" value="Unassembled WGS sequence"/>
</dbReference>
<dbReference type="NCBIfam" id="TIGR00023">
    <property type="entry name" value="glycerol-3-phosphate 1-O-acyltransferase PlsY"/>
    <property type="match status" value="1"/>
</dbReference>
<evidence type="ECO:0000256" key="9">
    <source>
        <dbReference type="ARBA" id="ARBA00023264"/>
    </source>
</evidence>
<evidence type="ECO:0000256" key="6">
    <source>
        <dbReference type="ARBA" id="ARBA00023098"/>
    </source>
</evidence>
<dbReference type="UniPathway" id="UPA00085"/>
<dbReference type="PANTHER" id="PTHR30309:SF0">
    <property type="entry name" value="GLYCEROL-3-PHOSPHATE ACYLTRANSFERASE-RELATED"/>
    <property type="match status" value="1"/>
</dbReference>
<evidence type="ECO:0000256" key="1">
    <source>
        <dbReference type="ARBA" id="ARBA00022475"/>
    </source>
</evidence>
<dbReference type="PANTHER" id="PTHR30309">
    <property type="entry name" value="INNER MEMBRANE PROTEIN YGIH"/>
    <property type="match status" value="1"/>
</dbReference>
<keyword evidence="4 10" id="KW-0812">Transmembrane</keyword>
<dbReference type="GO" id="GO:0005886">
    <property type="term" value="C:plasma membrane"/>
    <property type="evidence" value="ECO:0007669"/>
    <property type="project" value="UniProtKB-SubCell"/>
</dbReference>
<dbReference type="RefSeq" id="WP_186807604.1">
    <property type="nucleotide sequence ID" value="NZ_BJVC01000001.1"/>
</dbReference>
<feature type="transmembrane region" description="Helical" evidence="10">
    <location>
        <begin position="170"/>
        <end position="187"/>
    </location>
</feature>
<dbReference type="SMART" id="SM01207">
    <property type="entry name" value="G3P_acyltransf"/>
    <property type="match status" value="1"/>
</dbReference>
<feature type="transmembrane region" description="Helical" evidence="10">
    <location>
        <begin position="59"/>
        <end position="82"/>
    </location>
</feature>
<comment type="function">
    <text evidence="10">Catalyzes the transfer of an acyl group from acyl-phosphate (acyl-PO(4)) to glycerol-3-phosphate (G3P) to form lysophosphatidic acid (LPA). This enzyme utilizes acyl-phosphate as fatty acyl donor, but not acyl-CoA or acyl-ACP.</text>
</comment>
<gene>
    <name evidence="10 11" type="primary">plsY</name>
    <name evidence="11" type="ORF">SSA02_00800</name>
</gene>
<dbReference type="EMBL" id="BJVC01000001">
    <property type="protein sequence ID" value="GEL00917.1"/>
    <property type="molecule type" value="Genomic_DNA"/>
</dbReference>
<keyword evidence="9 10" id="KW-1208">Phospholipid metabolism</keyword>
<evidence type="ECO:0000256" key="7">
    <source>
        <dbReference type="ARBA" id="ARBA00023136"/>
    </source>
</evidence>
<proteinExistence type="inferred from homology"/>
<evidence type="ECO:0000256" key="4">
    <source>
        <dbReference type="ARBA" id="ARBA00022692"/>
    </source>
</evidence>
<dbReference type="GO" id="GO:0043772">
    <property type="term" value="F:acyl-phosphate glycerol-3-phosphate acyltransferase activity"/>
    <property type="evidence" value="ECO:0007669"/>
    <property type="project" value="UniProtKB-UniRule"/>
</dbReference>
<feature type="transmembrane region" description="Helical" evidence="10">
    <location>
        <begin position="89"/>
        <end position="109"/>
    </location>
</feature>
<reference evidence="11 12" key="1">
    <citation type="submission" date="2019-07" db="EMBL/GenBank/DDBJ databases">
        <title>Whole genome shotgun sequence of Swaminathania salitolerans NBRC 104436.</title>
        <authorList>
            <person name="Hosoyama A."/>
            <person name="Uohara A."/>
            <person name="Ohji S."/>
            <person name="Ichikawa N."/>
        </authorList>
    </citation>
    <scope>NUCLEOTIDE SEQUENCE [LARGE SCALE GENOMIC DNA]</scope>
    <source>
        <strain evidence="11 12">NBRC 104436</strain>
    </source>
</reference>
<comment type="subcellular location">
    <subcellularLocation>
        <location evidence="10">Cell membrane</location>
        <topology evidence="10">Multi-pass membrane protein</topology>
    </subcellularLocation>
</comment>
<feature type="transmembrane region" description="Helical" evidence="10">
    <location>
        <begin position="115"/>
        <end position="139"/>
    </location>
</feature>
<feature type="transmembrane region" description="Helical" evidence="10">
    <location>
        <begin position="12"/>
        <end position="32"/>
    </location>
</feature>
<evidence type="ECO:0000256" key="8">
    <source>
        <dbReference type="ARBA" id="ARBA00023209"/>
    </source>
</evidence>
<keyword evidence="12" id="KW-1185">Reference proteome</keyword>
<accession>A0A511BKP2</accession>
<dbReference type="Pfam" id="PF02660">
    <property type="entry name" value="G3P_acyltransf"/>
    <property type="match status" value="1"/>
</dbReference>
<evidence type="ECO:0000256" key="5">
    <source>
        <dbReference type="ARBA" id="ARBA00022989"/>
    </source>
</evidence>
<dbReference type="InterPro" id="IPR003811">
    <property type="entry name" value="G3P_acylTferase_PlsY"/>
</dbReference>
<organism evidence="11 12">
    <name type="scientific">Swaminathania salitolerans</name>
    <dbReference type="NCBI Taxonomy" id="182838"/>
    <lineage>
        <taxon>Bacteria</taxon>
        <taxon>Pseudomonadati</taxon>
        <taxon>Pseudomonadota</taxon>
        <taxon>Alphaproteobacteria</taxon>
        <taxon>Acetobacterales</taxon>
        <taxon>Acetobacteraceae</taxon>
        <taxon>Swaminathania</taxon>
    </lineage>
</organism>
<comment type="subunit">
    <text evidence="10">Probably interacts with PlsX.</text>
</comment>
<keyword evidence="11" id="KW-0012">Acyltransferase</keyword>
<keyword evidence="8 10" id="KW-0594">Phospholipid biosynthesis</keyword>
<comment type="similarity">
    <text evidence="10">Belongs to the PlsY family.</text>
</comment>
<keyword evidence="3 10" id="KW-0808">Transferase</keyword>
<keyword evidence="2 10" id="KW-0444">Lipid biosynthesis</keyword>
<evidence type="ECO:0000256" key="3">
    <source>
        <dbReference type="ARBA" id="ARBA00022679"/>
    </source>
</evidence>